<reference evidence="6" key="1">
    <citation type="submission" date="2021-02" db="EMBL/GenBank/DDBJ databases">
        <authorList>
            <person name="Dougan E. K."/>
            <person name="Rhodes N."/>
            <person name="Thang M."/>
            <person name="Chan C."/>
        </authorList>
    </citation>
    <scope>NUCLEOTIDE SEQUENCE</scope>
</reference>
<dbReference type="SMART" id="SM00248">
    <property type="entry name" value="ANK"/>
    <property type="match status" value="21"/>
</dbReference>
<evidence type="ECO:0000256" key="3">
    <source>
        <dbReference type="PROSITE-ProRule" id="PRU00023"/>
    </source>
</evidence>
<feature type="compositionally biased region" description="Polar residues" evidence="4">
    <location>
        <begin position="2254"/>
        <end position="2263"/>
    </location>
</feature>
<name>A0A812P0W2_SYMPI</name>
<keyword evidence="5" id="KW-0812">Transmembrane</keyword>
<feature type="repeat" description="ANK" evidence="3">
    <location>
        <begin position="2090"/>
        <end position="2122"/>
    </location>
</feature>
<feature type="repeat" description="ANK" evidence="3">
    <location>
        <begin position="1043"/>
        <end position="1075"/>
    </location>
</feature>
<dbReference type="EMBL" id="CAJNIZ010012558">
    <property type="protein sequence ID" value="CAE7335382.1"/>
    <property type="molecule type" value="Genomic_DNA"/>
</dbReference>
<feature type="transmembrane region" description="Helical" evidence="5">
    <location>
        <begin position="2165"/>
        <end position="2191"/>
    </location>
</feature>
<comment type="caution">
    <text evidence="6">The sequence shown here is derived from an EMBL/GenBank/DDBJ whole genome shotgun (WGS) entry which is preliminary data.</text>
</comment>
<dbReference type="SUPFAM" id="SSF48403">
    <property type="entry name" value="Ankyrin repeat"/>
    <property type="match status" value="3"/>
</dbReference>
<feature type="transmembrane region" description="Helical" evidence="5">
    <location>
        <begin position="2301"/>
        <end position="2320"/>
    </location>
</feature>
<protein>
    <submittedName>
        <fullName evidence="6">Uncharacterized protein</fullName>
    </submittedName>
</protein>
<dbReference type="PANTHER" id="PTHR24126:SF14">
    <property type="entry name" value="ANK_REP_REGION DOMAIN-CONTAINING PROTEIN"/>
    <property type="match status" value="1"/>
</dbReference>
<dbReference type="OrthoDB" id="423642at2759"/>
<gene>
    <name evidence="6" type="ORF">SPIL2461_LOCUS7843</name>
</gene>
<keyword evidence="1" id="KW-0677">Repeat</keyword>
<evidence type="ECO:0000256" key="1">
    <source>
        <dbReference type="ARBA" id="ARBA00022737"/>
    </source>
</evidence>
<dbReference type="Gene3D" id="1.25.40.20">
    <property type="entry name" value="Ankyrin repeat-containing domain"/>
    <property type="match status" value="5"/>
</dbReference>
<sequence length="2377" mass="258144">MYVVKVSDFCRMNGPPEPHHVLKAQGLLHEWQPGMFVIFVSHQWLSFTHPDPHGQQVAVLRATLLGVIDGSLHVEPDTVSIPAGKALSASTRQAVGDGYIFLDWYAIPQITSRVEGMNEETTKTDAALAVQSIPAYVEVASLFIALVPGRAEWWCHLLSNKPDTSVIVVYSSKEVEFMFPLNWQESTVAEGNFTVEADRAVVVKLGETALESKIKYLSTAGPLSLYRFYLAQRPKLLGQSSPDFDLNLFLSHFRFPELHEAIQDNSSMNPTVCAIFASDAKILRLLLEYRADPNHRLQGLSDMGYFDGQTLLMAATKSCQDPDILSTLIEMRAEVNASTRIGLTCVALVRSPGQVKVLMAARADLLSPGTPFGLTPIAGASVWACPETIATMLAARCDANFTPLGIGYGPLHAICLQARARGRSTSVEVAKVLLEGRADVNSKAEPAGVFKLLCLGARVRASMGGLGSCSIVVKAMASLPGLTPLGAAALVGDEPLARLFWESGADVVANGRGDLPEDLAVANGHDHLLPLLASFGVCDIVLAMGSALCAPEVSDFLTMEGQPEAHDMLKQRNLLHEWQAGMFVIFVSHQWLSSSHPDPSGRQVAVLRNGLQGMIDGSLDVRVDFISRGFNEKAMSRRTRQDIASGFLFFDWYAIPQITARAEGVNEEATKSDAALAVRSIPAYVEVSNLFIALVPEQVHAETGLSCNYVSWLSRGWCRAELWCHLLSNKPDTSVIVIYSSAEAEYMFPMDWQHNLIAEGDFTVESDRSTVVKLGDMAVMSKIQHLSDHGPLSHLRFYLALRPRLLGLERKDRTLQEFLLHFRFNSLREAAEHESPMNGLLSAVLAGDVPMIRLLAENRADVNLRLKGLGELGYFDTQTVLMAAAKSRQEPEVLSSLIELKADVEARSRSAIACAYLVRSPGHVKVLADAKANLEASWVLNGPAGLASTETVAAMLEFRCDATFDFETIGVRYGPLHAMALLSRSNRHAINTAHLLLQQRANINARAKPQGPFGQQCRASQLKVAMLGYQACPAQTRFEASAPGITPLSVAALMGNEALVKVFLDFGAEMIDNERGDLPEDLASMNGGFTHLTTCLLAGVNERLALHADGGEKGLLQHWHPGMFVIFVSHQWLGTSHPDPQGKQCTVLRRALRGIVSGSLEVQTDPATLINRAPPTLSADIRQQIANGYLFLDWFSIPQITARLAGVNEDVTRSDAALAVQSIPAYVEVSNLFIALVPELTHAVTGAHCNYVSWLSRGWCRAELWCHVLSNKLNTSLVVIYSAQEVEFMSPLDWQRHTIADGKFTVEADRAAVIKLGEVAVQSKIEHLSFQGPLSSYRFYLAIRSQLLGQGNVAWDDGDFLEQFRFPNLEVAAKDSSCMNGLMCAVFAGDVKLLRRLVQLRADVNFRLHGLGDFGYFDSQTVLMAAAKSHQPAEVLSALIDLRGDVNAHARNGTSPAYMMRSPEQVQVILKAQADLHTAGSPLGLTPLTGVASFATTETVAAMLAARCNPNPDLQGIGYGPVHGVVLFSRSNRSSEATARLLLAYAADPNARAQPQSTYYWMCAFARSQCAVTGFEACPMISRAFASLPGLTPLGAAAFVGSETMIEVLLQHDAVPAANERGDLPEALASANQHFHLIDNLALFCVPSLISANPCFSKTGPPDKQLAQAWMRCLQAMGNSLCCLDDEKRDTQLVSNFLQMEGVPEPHDCLRQKSQLHIWQPGMFVTFISHQWLGTAHPDPQGQQCAVLRASLRGIMDGSLKIEADPVTLMNQRVVPLSADTRDKIANGYLFLDWFSIPQITARLAGVNEDVTRSDAALAVQSIPAYVEVSNLFIALVPELTHAVTGAHCNYGDAAWDDEDFLEQFRFSNLEVAAKDRSSMNGLMCAVFAGDVKLLRRLVKLRADVNFALHGLDHFGYFDSQTVLMAAAKSYQSAELLTALIDLRGDVNARARNGASTAFMMRSPEQVRTILAARADLHRGGGPMELCPLTGVASFASAETVAAMLAARCEANPPLRGLGYGPLHGIAFFSRSNRYATEIVSMLISHRADINSRARPQNRFFWLCATARAECALTGLEAASLMTRVFASMPGITPLGMAALVGAESVANLLLDLGAERLANDRGDLPEDLAAANQHPNVLQSLVLINVILVVSAVGILITLDLELVIGLLLVAFGVCTFIVFFFFCLCGWSFGPWELTIMTVFLSYAVEPAFHIGYDFVVPGMPEGLLSESRPVAPTEGLRAIAEGSDPPAGSAHHQQPTSSPQAGRPGADGLSQASDLHPKDDDTPEAAIQRSIHLVAKNLVSNSIKLMLCGIMLAPSQLRIFSRLGAISILLPVLCLPSVLAVYPALILASGRTRREPDLVLMGKVFLEKASWLWT</sequence>
<evidence type="ECO:0000256" key="5">
    <source>
        <dbReference type="SAM" id="Phobius"/>
    </source>
</evidence>
<dbReference type="InterPro" id="IPR002110">
    <property type="entry name" value="Ankyrin_rpt"/>
</dbReference>
<dbReference type="InterPro" id="IPR036770">
    <property type="entry name" value="Ankyrin_rpt-contain_sf"/>
</dbReference>
<evidence type="ECO:0000313" key="6">
    <source>
        <dbReference type="EMBL" id="CAE7335382.1"/>
    </source>
</evidence>
<dbReference type="PROSITE" id="PS50297">
    <property type="entry name" value="ANK_REP_REGION"/>
    <property type="match status" value="2"/>
</dbReference>
<accession>A0A812P0W2</accession>
<proteinExistence type="predicted"/>
<feature type="transmembrane region" description="Helical" evidence="5">
    <location>
        <begin position="2326"/>
        <end position="2351"/>
    </location>
</feature>
<feature type="region of interest" description="Disordered" evidence="4">
    <location>
        <begin position="2245"/>
        <end position="2285"/>
    </location>
</feature>
<evidence type="ECO:0000256" key="2">
    <source>
        <dbReference type="ARBA" id="ARBA00023043"/>
    </source>
</evidence>
<feature type="transmembrane region" description="Helical" evidence="5">
    <location>
        <begin position="2138"/>
        <end position="2158"/>
    </location>
</feature>
<dbReference type="Proteomes" id="UP000649617">
    <property type="component" value="Unassembled WGS sequence"/>
</dbReference>
<dbReference type="PANTHER" id="PTHR24126">
    <property type="entry name" value="ANKYRIN REPEAT, PH AND SEC7 DOMAIN CONTAINING PROTEIN SECG-RELATED"/>
    <property type="match status" value="1"/>
</dbReference>
<feature type="repeat" description="ANK" evidence="3">
    <location>
        <begin position="480"/>
        <end position="512"/>
    </location>
</feature>
<keyword evidence="7" id="KW-1185">Reference proteome</keyword>
<keyword evidence="5" id="KW-0472">Membrane</keyword>
<organism evidence="6 7">
    <name type="scientific">Symbiodinium pilosum</name>
    <name type="common">Dinoflagellate</name>
    <dbReference type="NCBI Taxonomy" id="2952"/>
    <lineage>
        <taxon>Eukaryota</taxon>
        <taxon>Sar</taxon>
        <taxon>Alveolata</taxon>
        <taxon>Dinophyceae</taxon>
        <taxon>Suessiales</taxon>
        <taxon>Symbiodiniaceae</taxon>
        <taxon>Symbiodinium</taxon>
    </lineage>
</organism>
<evidence type="ECO:0000256" key="4">
    <source>
        <dbReference type="SAM" id="MobiDB-lite"/>
    </source>
</evidence>
<keyword evidence="2 3" id="KW-0040">ANK repeat</keyword>
<keyword evidence="5" id="KW-1133">Transmembrane helix</keyword>
<evidence type="ECO:0000313" key="7">
    <source>
        <dbReference type="Proteomes" id="UP000649617"/>
    </source>
</evidence>
<dbReference type="PROSITE" id="PS50088">
    <property type="entry name" value="ANK_REPEAT"/>
    <property type="match status" value="3"/>
</dbReference>